<reference evidence="2" key="1">
    <citation type="submission" date="2013-12" db="EMBL/GenBank/DDBJ databases">
        <authorList>
            <person name="DeBruyn J.M."/>
            <person name="Radosevich M."/>
            <person name="Wommack K.Eric."/>
            <person name="Polson S."/>
            <person name="Hauser L.J."/>
            <person name="Fawaz M.N."/>
            <person name="Korlach J."/>
            <person name="Tsai Y.-C."/>
        </authorList>
    </citation>
    <scope>NUCLEOTIDE SEQUENCE</scope>
    <source>
        <strain evidence="2">KBS708</strain>
        <plasmid evidence="2">1</plasmid>
    </source>
</reference>
<evidence type="ECO:0000313" key="3">
    <source>
        <dbReference type="Proteomes" id="UP000019151"/>
    </source>
</evidence>
<keyword evidence="2" id="KW-0614">Plasmid</keyword>
<dbReference type="EMBL" id="CP007129">
    <property type="protein sequence ID" value="AHG92100.1"/>
    <property type="molecule type" value="Genomic_DNA"/>
</dbReference>
<reference evidence="2 3" key="2">
    <citation type="journal article" date="2014" name="Genome Announc.">
        <title>Genome Sequence and Methylome of Soil Bacterium Gemmatirosa kalamazoonensis KBS708T, a Member of the Rarely Cultivated Gemmatimonadetes Phylum.</title>
        <authorList>
            <person name="Debruyn J.M."/>
            <person name="Radosevich M."/>
            <person name="Wommack K.E."/>
            <person name="Polson S.W."/>
            <person name="Hauser L.J."/>
            <person name="Fawaz M.N."/>
            <person name="Korlach J."/>
            <person name="Tsai Y.C."/>
        </authorList>
    </citation>
    <scope>NUCLEOTIDE SEQUENCE [LARGE SCALE GENOMIC DNA]</scope>
    <source>
        <strain evidence="2 3">KBS708</strain>
        <plasmid evidence="2">1</plasmid>
        <plasmid evidence="3">Plasmid 1</plasmid>
    </source>
</reference>
<organism evidence="2 3">
    <name type="scientific">Gemmatirosa kalamazoonensis</name>
    <dbReference type="NCBI Taxonomy" id="861299"/>
    <lineage>
        <taxon>Bacteria</taxon>
        <taxon>Pseudomonadati</taxon>
        <taxon>Gemmatimonadota</taxon>
        <taxon>Gemmatimonadia</taxon>
        <taxon>Gemmatimonadales</taxon>
        <taxon>Gemmatimonadaceae</taxon>
        <taxon>Gemmatirosa</taxon>
    </lineage>
</organism>
<geneLocation type="plasmid" evidence="2 3">
    <name>1</name>
</geneLocation>
<name>W0RRF6_9BACT</name>
<dbReference type="KEGG" id="gba:J421_4633"/>
<dbReference type="KEGG" id="gba:J421_4565"/>
<protein>
    <submittedName>
        <fullName evidence="2">Uncharacterized protein</fullName>
    </submittedName>
</protein>
<dbReference type="InParanoid" id="W0RRF6"/>
<proteinExistence type="predicted"/>
<dbReference type="EMBL" id="CP007129">
    <property type="protein sequence ID" value="AHG92168.1"/>
    <property type="molecule type" value="Genomic_DNA"/>
</dbReference>
<sequence>MRPSLRYGGVPTAPMMDLNVPAGLTREELEREIADMAKELGRLGGLREAESDRRVAKGGAPLTPNITEAALQIRLVMWRKALDAVEREEREDAARGAAETEAA</sequence>
<dbReference type="HOGENOM" id="CLU_2259742_0_0_0"/>
<dbReference type="AlphaFoldDB" id="W0RRF6"/>
<dbReference type="Proteomes" id="UP000019151">
    <property type="component" value="Plasmid 1"/>
</dbReference>
<evidence type="ECO:0000313" key="1">
    <source>
        <dbReference type="EMBL" id="AHG92100.1"/>
    </source>
</evidence>
<gene>
    <name evidence="1" type="ORF">J421_4565</name>
    <name evidence="2" type="ORF">J421_4633</name>
</gene>
<keyword evidence="3" id="KW-1185">Reference proteome</keyword>
<evidence type="ECO:0000313" key="2">
    <source>
        <dbReference type="EMBL" id="AHG92168.1"/>
    </source>
</evidence>
<accession>W0RRF6</accession>